<dbReference type="EMBL" id="WUMK01000002">
    <property type="protein sequence ID" value="MXN44645.1"/>
    <property type="molecule type" value="Genomic_DNA"/>
</dbReference>
<organism evidence="1 2">
    <name type="scientific">Shinella kummerowiae</name>
    <dbReference type="NCBI Taxonomy" id="417745"/>
    <lineage>
        <taxon>Bacteria</taxon>
        <taxon>Pseudomonadati</taxon>
        <taxon>Pseudomonadota</taxon>
        <taxon>Alphaproteobacteria</taxon>
        <taxon>Hyphomicrobiales</taxon>
        <taxon>Rhizobiaceae</taxon>
        <taxon>Shinella</taxon>
    </lineage>
</organism>
<evidence type="ECO:0000313" key="1">
    <source>
        <dbReference type="EMBL" id="MXN44645.1"/>
    </source>
</evidence>
<comment type="caution">
    <text evidence="1">The sequence shown here is derived from an EMBL/GenBank/DDBJ whole genome shotgun (WGS) entry which is preliminary data.</text>
</comment>
<gene>
    <name evidence="1" type="ORF">GR138_05555</name>
</gene>
<dbReference type="RefSeq" id="WP_160857624.1">
    <property type="nucleotide sequence ID" value="NZ_WUMK01000002.1"/>
</dbReference>
<evidence type="ECO:0000313" key="2">
    <source>
        <dbReference type="Proteomes" id="UP000435802"/>
    </source>
</evidence>
<dbReference type="Proteomes" id="UP000435802">
    <property type="component" value="Unassembled WGS sequence"/>
</dbReference>
<name>A0A6N8S6D2_9HYPH</name>
<proteinExistence type="predicted"/>
<sequence length="100" mass="11350">MAALPPEFDLARSKIITRFSIYRSRYKRCSLCIIPSIVRRQVLENWQQAVTDSEPFTVMDAKSVGSARCGDCSLKGWPKVSVESGTLFLHLASNNRRKMK</sequence>
<dbReference type="OrthoDB" id="9863256at2"/>
<keyword evidence="2" id="KW-1185">Reference proteome</keyword>
<accession>A0A6N8S6D2</accession>
<reference evidence="1 2" key="1">
    <citation type="submission" date="2019-12" db="EMBL/GenBank/DDBJ databases">
        <title>Shinella kummerowiae sp. nov., a symbiotic bacterium isolated from root nodules of the herbal legume Kummerowia stipulacea.</title>
        <authorList>
            <person name="Gao J."/>
        </authorList>
    </citation>
    <scope>NUCLEOTIDE SEQUENCE [LARGE SCALE GENOMIC DNA]</scope>
    <source>
        <strain evidence="1 2">CCBAU 25048</strain>
    </source>
</reference>
<protein>
    <submittedName>
        <fullName evidence="1">Uncharacterized protein</fullName>
    </submittedName>
</protein>
<dbReference type="AlphaFoldDB" id="A0A6N8S6D2"/>